<keyword evidence="2" id="KW-0963">Cytoplasm</keyword>
<keyword evidence="4" id="KW-0863">Zinc-finger</keyword>
<dbReference type="GO" id="GO:0005737">
    <property type="term" value="C:cytoplasm"/>
    <property type="evidence" value="ECO:0007669"/>
    <property type="project" value="UniProtKB-SubCell"/>
</dbReference>
<dbReference type="PANTHER" id="PTHR46340:SF1">
    <property type="entry name" value="UBX DOMAIN-CONTAINING PROTEIN 1"/>
    <property type="match status" value="1"/>
</dbReference>
<dbReference type="GO" id="GO:0031397">
    <property type="term" value="P:negative regulation of protein ubiquitination"/>
    <property type="evidence" value="ECO:0007669"/>
    <property type="project" value="TreeGrafter"/>
</dbReference>
<dbReference type="PROSITE" id="PS50033">
    <property type="entry name" value="UBX"/>
    <property type="match status" value="1"/>
</dbReference>
<dbReference type="PROSITE" id="PS00028">
    <property type="entry name" value="ZINC_FINGER_C2H2_1"/>
    <property type="match status" value="1"/>
</dbReference>
<evidence type="ECO:0000256" key="2">
    <source>
        <dbReference type="ARBA" id="ARBA00022490"/>
    </source>
</evidence>
<evidence type="ECO:0000313" key="10">
    <source>
        <dbReference type="EMBL" id="GIY94207.1"/>
    </source>
</evidence>
<keyword evidence="3 5" id="KW-0175">Coiled coil</keyword>
<dbReference type="InterPro" id="IPR013087">
    <property type="entry name" value="Znf_C2H2_type"/>
</dbReference>
<evidence type="ECO:0000313" key="11">
    <source>
        <dbReference type="Proteomes" id="UP001054945"/>
    </source>
</evidence>
<dbReference type="PROSITE" id="PS50030">
    <property type="entry name" value="UBA"/>
    <property type="match status" value="1"/>
</dbReference>
<dbReference type="GO" id="GO:1903094">
    <property type="term" value="P:negative regulation of protein K48-linked deubiquitination"/>
    <property type="evidence" value="ECO:0007669"/>
    <property type="project" value="TreeGrafter"/>
</dbReference>
<dbReference type="SUPFAM" id="SSF54236">
    <property type="entry name" value="Ubiquitin-like"/>
    <property type="match status" value="1"/>
</dbReference>
<feature type="region of interest" description="Disordered" evidence="6">
    <location>
        <begin position="57"/>
        <end position="77"/>
    </location>
</feature>
<dbReference type="InterPro" id="IPR009060">
    <property type="entry name" value="UBA-like_sf"/>
</dbReference>
<evidence type="ECO:0000256" key="4">
    <source>
        <dbReference type="PROSITE-ProRule" id="PRU00042"/>
    </source>
</evidence>
<keyword evidence="11" id="KW-1185">Reference proteome</keyword>
<accession>A0AAV4XGC1</accession>
<evidence type="ECO:0000259" key="8">
    <source>
        <dbReference type="PROSITE" id="PS50033"/>
    </source>
</evidence>
<dbReference type="Gene3D" id="1.10.8.10">
    <property type="entry name" value="DNA helicase RuvA subunit, C-terminal domain"/>
    <property type="match status" value="1"/>
</dbReference>
<name>A0AAV4XGC1_CAEEX</name>
<evidence type="ECO:0000256" key="5">
    <source>
        <dbReference type="SAM" id="Coils"/>
    </source>
</evidence>
<dbReference type="GO" id="GO:0008270">
    <property type="term" value="F:zinc ion binding"/>
    <property type="evidence" value="ECO:0007669"/>
    <property type="project" value="UniProtKB-KW"/>
</dbReference>
<feature type="compositionally biased region" description="Low complexity" evidence="6">
    <location>
        <begin position="61"/>
        <end position="71"/>
    </location>
</feature>
<comment type="caution">
    <text evidence="10">The sequence shown here is derived from an EMBL/GenBank/DDBJ whole genome shotgun (WGS) entry which is preliminary data.</text>
</comment>
<comment type="subcellular location">
    <subcellularLocation>
        <location evidence="1">Cytoplasm</location>
    </subcellularLocation>
</comment>
<feature type="compositionally biased region" description="Pro residues" evidence="6">
    <location>
        <begin position="233"/>
        <end position="245"/>
    </location>
</feature>
<dbReference type="Gene3D" id="3.10.20.90">
    <property type="entry name" value="Phosphatidylinositol 3-kinase Catalytic Subunit, Chain A, domain 1"/>
    <property type="match status" value="1"/>
</dbReference>
<keyword evidence="4" id="KW-0862">Zinc</keyword>
<evidence type="ECO:0000259" key="9">
    <source>
        <dbReference type="PROSITE" id="PS50157"/>
    </source>
</evidence>
<dbReference type="CDD" id="cd01772">
    <property type="entry name" value="UBX_UBXN1"/>
    <property type="match status" value="1"/>
</dbReference>
<dbReference type="EMBL" id="BPLR01017757">
    <property type="protein sequence ID" value="GIY94207.1"/>
    <property type="molecule type" value="Genomic_DNA"/>
</dbReference>
<evidence type="ECO:0000256" key="6">
    <source>
        <dbReference type="SAM" id="MobiDB-lite"/>
    </source>
</evidence>
<evidence type="ECO:0000256" key="3">
    <source>
        <dbReference type="ARBA" id="ARBA00023054"/>
    </source>
</evidence>
<dbReference type="InterPro" id="IPR041923">
    <property type="entry name" value="UBA_UBXN1"/>
</dbReference>
<protein>
    <submittedName>
        <fullName evidence="10">UBX domain-containing protein 1</fullName>
    </submittedName>
</protein>
<sequence>MSDLSMLMDMGFAQNQAERALQVTGNQGVEPAMEWLLAHADSIGSTPLDTFTVGQKTEDVTQQSQTEATETTGDDGTAEMKEIEEEVALAAKSLKCDECNKKFRTDSEVEFHAVKTGHQSFSESSEEIKPLTEEEKKEQLKSMYTKLESIIKQRRALKAEQEKKEALEKEISRRKSGQELTHVRQKMQEEELKQLAEQKKREKLEAKEARQRVLEQIERDKQARREKFGMSNPNPPVTSPSAPPKEIVPPAPSQTYSECRIQVRLTNGECLTHSFSPNEQLAAVRLYVEINRTDGSSPFALMTNFPKKVFSDEDMNTPLNSLGLVPSAVLIVCKPQP</sequence>
<reference evidence="10 11" key="1">
    <citation type="submission" date="2021-06" db="EMBL/GenBank/DDBJ databases">
        <title>Caerostris extrusa draft genome.</title>
        <authorList>
            <person name="Kono N."/>
            <person name="Arakawa K."/>
        </authorList>
    </citation>
    <scope>NUCLEOTIDE SEQUENCE [LARGE SCALE GENOMIC DNA]</scope>
</reference>
<dbReference type="Pfam" id="PF00789">
    <property type="entry name" value="UBX"/>
    <property type="match status" value="1"/>
</dbReference>
<dbReference type="GO" id="GO:0032435">
    <property type="term" value="P:negative regulation of proteasomal ubiquitin-dependent protein catabolic process"/>
    <property type="evidence" value="ECO:0007669"/>
    <property type="project" value="TreeGrafter"/>
</dbReference>
<dbReference type="SUPFAM" id="SSF46934">
    <property type="entry name" value="UBA-like"/>
    <property type="match status" value="1"/>
</dbReference>
<proteinExistence type="predicted"/>
<keyword evidence="4" id="KW-0479">Metal-binding</keyword>
<dbReference type="SMART" id="SM00166">
    <property type="entry name" value="UBX"/>
    <property type="match status" value="1"/>
</dbReference>
<dbReference type="InterPro" id="IPR001012">
    <property type="entry name" value="UBX_dom"/>
</dbReference>
<dbReference type="Proteomes" id="UP001054945">
    <property type="component" value="Unassembled WGS sequence"/>
</dbReference>
<evidence type="ECO:0000259" key="7">
    <source>
        <dbReference type="PROSITE" id="PS50030"/>
    </source>
</evidence>
<feature type="domain" description="UBA" evidence="7">
    <location>
        <begin position="1"/>
        <end position="39"/>
    </location>
</feature>
<dbReference type="PANTHER" id="PTHR46340">
    <property type="entry name" value="UBX DOMAIN-CONTAINING PROTEIN 1"/>
    <property type="match status" value="1"/>
</dbReference>
<gene>
    <name evidence="10" type="primary">ubxn-1</name>
    <name evidence="10" type="ORF">CEXT_500121</name>
</gene>
<dbReference type="InterPro" id="IPR015940">
    <property type="entry name" value="UBA"/>
</dbReference>
<feature type="region of interest" description="Disordered" evidence="6">
    <location>
        <begin position="223"/>
        <end position="245"/>
    </location>
</feature>
<feature type="coiled-coil region" evidence="5">
    <location>
        <begin position="147"/>
        <end position="219"/>
    </location>
</feature>
<feature type="domain" description="C2H2-type" evidence="9">
    <location>
        <begin position="94"/>
        <end position="123"/>
    </location>
</feature>
<dbReference type="GO" id="GO:0036435">
    <property type="term" value="F:K48-linked polyubiquitin modification-dependent protein binding"/>
    <property type="evidence" value="ECO:0007669"/>
    <property type="project" value="TreeGrafter"/>
</dbReference>
<dbReference type="CDD" id="cd14302">
    <property type="entry name" value="UBA_UBXN1"/>
    <property type="match status" value="1"/>
</dbReference>
<evidence type="ECO:0000256" key="1">
    <source>
        <dbReference type="ARBA" id="ARBA00004496"/>
    </source>
</evidence>
<dbReference type="Pfam" id="PF22562">
    <property type="entry name" value="UBA_7"/>
    <property type="match status" value="1"/>
</dbReference>
<organism evidence="10 11">
    <name type="scientific">Caerostris extrusa</name>
    <name type="common">Bark spider</name>
    <name type="synonym">Caerostris bankana</name>
    <dbReference type="NCBI Taxonomy" id="172846"/>
    <lineage>
        <taxon>Eukaryota</taxon>
        <taxon>Metazoa</taxon>
        <taxon>Ecdysozoa</taxon>
        <taxon>Arthropoda</taxon>
        <taxon>Chelicerata</taxon>
        <taxon>Arachnida</taxon>
        <taxon>Araneae</taxon>
        <taxon>Araneomorphae</taxon>
        <taxon>Entelegynae</taxon>
        <taxon>Araneoidea</taxon>
        <taxon>Araneidae</taxon>
        <taxon>Caerostris</taxon>
    </lineage>
</organism>
<feature type="domain" description="UBX" evidence="8">
    <location>
        <begin position="254"/>
        <end position="332"/>
    </location>
</feature>
<dbReference type="AlphaFoldDB" id="A0AAV4XGC1"/>
<dbReference type="InterPro" id="IPR029071">
    <property type="entry name" value="Ubiquitin-like_domsf"/>
</dbReference>
<dbReference type="PROSITE" id="PS50157">
    <property type="entry name" value="ZINC_FINGER_C2H2_2"/>
    <property type="match status" value="1"/>
</dbReference>
<dbReference type="SMART" id="SM00165">
    <property type="entry name" value="UBA"/>
    <property type="match status" value="1"/>
</dbReference>
<dbReference type="GO" id="GO:0005634">
    <property type="term" value="C:nucleus"/>
    <property type="evidence" value="ECO:0007669"/>
    <property type="project" value="TreeGrafter"/>
</dbReference>